<name>M7WUS8_RHOT1</name>
<feature type="compositionally biased region" description="Basic and acidic residues" evidence="1">
    <location>
        <begin position="348"/>
        <end position="358"/>
    </location>
</feature>
<gene>
    <name evidence="3" type="ORF">RHTO_01685</name>
</gene>
<protein>
    <submittedName>
        <fullName evidence="3">F-box domain, Skp2-like domain protein</fullName>
    </submittedName>
</protein>
<dbReference type="InterPro" id="IPR036047">
    <property type="entry name" value="F-box-like_dom_sf"/>
</dbReference>
<evidence type="ECO:0000313" key="4">
    <source>
        <dbReference type="Proteomes" id="UP000016926"/>
    </source>
</evidence>
<dbReference type="Pfam" id="PF12937">
    <property type="entry name" value="F-box-like"/>
    <property type="match status" value="1"/>
</dbReference>
<organism evidence="3 4">
    <name type="scientific">Rhodotorula toruloides (strain NP11)</name>
    <name type="common">Yeast</name>
    <name type="synonym">Rhodosporidium toruloides</name>
    <dbReference type="NCBI Taxonomy" id="1130832"/>
    <lineage>
        <taxon>Eukaryota</taxon>
        <taxon>Fungi</taxon>
        <taxon>Dikarya</taxon>
        <taxon>Basidiomycota</taxon>
        <taxon>Pucciniomycotina</taxon>
        <taxon>Microbotryomycetes</taxon>
        <taxon>Sporidiobolales</taxon>
        <taxon>Sporidiobolaceae</taxon>
        <taxon>Rhodotorula</taxon>
    </lineage>
</organism>
<sequence length="703" mass="76319">MEQHRPPIFTLPPEILVHALSLGDPKAAAAFSQTCQHAHALCKSSTLWRALHNSLFDSPTPTSHAEPSSPSTAAYDFAEATKKRTRAETLLDRLCERGEPIPPADLAILLKTLVDAAHARPPLPAALAVPEDNVDDDFVVPSKPSDSLNERWLQRVLSAPGSWTAAGPGEPILAIHPSFSRDSPSARNLRSSSVSKEKTSSTLESLLISQLASHLHVLATPSPLAYASPSIRGSAKEIVYERVNYLRPSFFGPFMGDGSGRVDWRKVEAIAIVMGANLEDAQALGWGTDPFDGAEDDEGLEEEETVVPRGWGATRPLSAGPGQPDIFNARKHQTAQAHGARRPSTTSRVDKPAADPRDWAGVTTHEYRGTYAFLHYPTYHRWNYHRSSFWPQSLTDEHEAVGDCMSLLFELLPEGEWPDEIDVADLSAEAAAEVMDDDEDDEDWLGEGGGSTSGEDGDRSSDASGDMYFTETGAAHAESSQRQSPPTSPPEDEADDNSGSSTPPPLSASQLSNLYSSPYPAYTDRALPPLPLSPLTPPTRLTNTFRPSTTPPSKAPSRPRLAFTGSSEPLAFRGTFTNAGHGPLSDRSVRGTVEWIEEDQCARYNMVIRYGGEDRWSMNGVQPGGPKSKMGILGIWSCADRSEEGPNGPFWCIGLALMRECVCANGRSASQVLAARREARRLDSIPARRFQQQLCVHSASRTL</sequence>
<dbReference type="OrthoDB" id="3226064at2759"/>
<keyword evidence="4" id="KW-1185">Reference proteome</keyword>
<feature type="domain" description="F-box" evidence="2">
    <location>
        <begin position="10"/>
        <end position="52"/>
    </location>
</feature>
<accession>M7WUS8</accession>
<dbReference type="SUPFAM" id="SSF81383">
    <property type="entry name" value="F-box domain"/>
    <property type="match status" value="1"/>
</dbReference>
<dbReference type="RefSeq" id="XP_016272744.1">
    <property type="nucleotide sequence ID" value="XM_016415366.1"/>
</dbReference>
<feature type="compositionally biased region" description="Pro residues" evidence="1">
    <location>
        <begin position="528"/>
        <end position="537"/>
    </location>
</feature>
<feature type="region of interest" description="Disordered" evidence="1">
    <location>
        <begin position="331"/>
        <end position="359"/>
    </location>
</feature>
<dbReference type="GeneID" id="27365698"/>
<feature type="compositionally biased region" description="Low complexity" evidence="1">
    <location>
        <begin position="538"/>
        <end position="547"/>
    </location>
</feature>
<dbReference type="Proteomes" id="UP000016926">
    <property type="component" value="Unassembled WGS sequence"/>
</dbReference>
<dbReference type="EMBL" id="KB722655">
    <property type="protein sequence ID" value="EMS21625.1"/>
    <property type="molecule type" value="Genomic_DNA"/>
</dbReference>
<dbReference type="Gene3D" id="1.20.1280.50">
    <property type="match status" value="1"/>
</dbReference>
<proteinExistence type="predicted"/>
<evidence type="ECO:0000313" key="3">
    <source>
        <dbReference type="EMBL" id="EMS21625.1"/>
    </source>
</evidence>
<evidence type="ECO:0000256" key="1">
    <source>
        <dbReference type="SAM" id="MobiDB-lite"/>
    </source>
</evidence>
<reference evidence="3 4" key="1">
    <citation type="journal article" date="2012" name="Nat. Commun.">
        <title>A multi-omic map of the lipid-producing yeast Rhodosporidium toruloides.</title>
        <authorList>
            <person name="Zhu Z."/>
            <person name="Zhang S."/>
            <person name="Liu H."/>
            <person name="Shen H."/>
            <person name="Lin X."/>
            <person name="Yang F."/>
            <person name="Zhou Y.J."/>
            <person name="Jin G."/>
            <person name="Ye M."/>
            <person name="Zou H."/>
            <person name="Zou H."/>
            <person name="Zhao Z.K."/>
        </authorList>
    </citation>
    <scope>NUCLEOTIDE SEQUENCE [LARGE SCALE GENOMIC DNA]</scope>
    <source>
        <strain evidence="3 4">NP11</strain>
    </source>
</reference>
<feature type="compositionally biased region" description="Polar residues" evidence="1">
    <location>
        <begin position="497"/>
        <end position="516"/>
    </location>
</feature>
<dbReference type="InterPro" id="IPR001810">
    <property type="entry name" value="F-box_dom"/>
</dbReference>
<dbReference type="HOGENOM" id="CLU_019366_2_0_1"/>
<evidence type="ECO:0000259" key="2">
    <source>
        <dbReference type="Pfam" id="PF12937"/>
    </source>
</evidence>
<dbReference type="AlphaFoldDB" id="M7WUS8"/>
<feature type="compositionally biased region" description="Acidic residues" evidence="1">
    <location>
        <begin position="434"/>
        <end position="445"/>
    </location>
</feature>
<feature type="region of interest" description="Disordered" evidence="1">
    <location>
        <begin position="432"/>
        <end position="584"/>
    </location>
</feature>
<dbReference type="eggNOG" id="ENOG502S8VJ">
    <property type="taxonomic scope" value="Eukaryota"/>
</dbReference>